<feature type="domain" description="Zn(2)-C6 fungal-type" evidence="3">
    <location>
        <begin position="26"/>
        <end position="63"/>
    </location>
</feature>
<evidence type="ECO:0000259" key="3">
    <source>
        <dbReference type="PROSITE" id="PS50048"/>
    </source>
</evidence>
<dbReference type="OrthoDB" id="2595934at2759"/>
<dbReference type="GO" id="GO:0000981">
    <property type="term" value="F:DNA-binding transcription factor activity, RNA polymerase II-specific"/>
    <property type="evidence" value="ECO:0007669"/>
    <property type="project" value="InterPro"/>
</dbReference>
<dbReference type="Pfam" id="PF00172">
    <property type="entry name" value="Zn_clus"/>
    <property type="match status" value="1"/>
</dbReference>
<dbReference type="InterPro" id="IPR036864">
    <property type="entry name" value="Zn2-C6_fun-type_DNA-bd_sf"/>
</dbReference>
<gene>
    <name evidence="4" type="ORF">K443DRAFT_407231</name>
</gene>
<evidence type="ECO:0000313" key="5">
    <source>
        <dbReference type="Proteomes" id="UP000054477"/>
    </source>
</evidence>
<name>A0A0C9Y9M6_9AGAR</name>
<dbReference type="GO" id="GO:0008270">
    <property type="term" value="F:zinc ion binding"/>
    <property type="evidence" value="ECO:0007669"/>
    <property type="project" value="InterPro"/>
</dbReference>
<evidence type="ECO:0000256" key="1">
    <source>
        <dbReference type="ARBA" id="ARBA00023242"/>
    </source>
</evidence>
<dbReference type="AlphaFoldDB" id="A0A0C9Y9M6"/>
<reference evidence="5" key="2">
    <citation type="submission" date="2015-01" db="EMBL/GenBank/DDBJ databases">
        <title>Evolutionary Origins and Diversification of the Mycorrhizal Mutualists.</title>
        <authorList>
            <consortium name="DOE Joint Genome Institute"/>
            <consortium name="Mycorrhizal Genomics Consortium"/>
            <person name="Kohler A."/>
            <person name="Kuo A."/>
            <person name="Nagy L.G."/>
            <person name="Floudas D."/>
            <person name="Copeland A."/>
            <person name="Barry K.W."/>
            <person name="Cichocki N."/>
            <person name="Veneault-Fourrey C."/>
            <person name="LaButti K."/>
            <person name="Lindquist E.A."/>
            <person name="Lipzen A."/>
            <person name="Lundell T."/>
            <person name="Morin E."/>
            <person name="Murat C."/>
            <person name="Riley R."/>
            <person name="Ohm R."/>
            <person name="Sun H."/>
            <person name="Tunlid A."/>
            <person name="Henrissat B."/>
            <person name="Grigoriev I.V."/>
            <person name="Hibbett D.S."/>
            <person name="Martin F."/>
        </authorList>
    </citation>
    <scope>NUCLEOTIDE SEQUENCE [LARGE SCALE GENOMIC DNA]</scope>
    <source>
        <strain evidence="5">LaAM-08-1</strain>
    </source>
</reference>
<keyword evidence="1" id="KW-0539">Nucleus</keyword>
<dbReference type="HOGENOM" id="CLU_2264195_0_0_1"/>
<organism evidence="4 5">
    <name type="scientific">Laccaria amethystina LaAM-08-1</name>
    <dbReference type="NCBI Taxonomy" id="1095629"/>
    <lineage>
        <taxon>Eukaryota</taxon>
        <taxon>Fungi</taxon>
        <taxon>Dikarya</taxon>
        <taxon>Basidiomycota</taxon>
        <taxon>Agaricomycotina</taxon>
        <taxon>Agaricomycetes</taxon>
        <taxon>Agaricomycetidae</taxon>
        <taxon>Agaricales</taxon>
        <taxon>Agaricineae</taxon>
        <taxon>Hydnangiaceae</taxon>
        <taxon>Laccaria</taxon>
    </lineage>
</organism>
<protein>
    <recommendedName>
        <fullName evidence="3">Zn(2)-C6 fungal-type domain-containing protein</fullName>
    </recommendedName>
</protein>
<dbReference type="SMART" id="SM00066">
    <property type="entry name" value="GAL4"/>
    <property type="match status" value="1"/>
</dbReference>
<dbReference type="EMBL" id="KN838567">
    <property type="protein sequence ID" value="KIK04743.1"/>
    <property type="molecule type" value="Genomic_DNA"/>
</dbReference>
<keyword evidence="5" id="KW-1185">Reference proteome</keyword>
<dbReference type="Gene3D" id="4.10.240.10">
    <property type="entry name" value="Zn(2)-C6 fungal-type DNA-binding domain"/>
    <property type="match status" value="1"/>
</dbReference>
<dbReference type="PROSITE" id="PS50048">
    <property type="entry name" value="ZN2_CY6_FUNGAL_2"/>
    <property type="match status" value="1"/>
</dbReference>
<dbReference type="PANTHER" id="PTHR31668">
    <property type="entry name" value="GLUCOSE TRANSPORT TRANSCRIPTION REGULATOR RGT1-RELATED-RELATED"/>
    <property type="match status" value="1"/>
</dbReference>
<accession>A0A0C9Y9M6</accession>
<evidence type="ECO:0000313" key="4">
    <source>
        <dbReference type="EMBL" id="KIK04743.1"/>
    </source>
</evidence>
<dbReference type="InterPro" id="IPR001138">
    <property type="entry name" value="Zn2Cys6_DnaBD"/>
</dbReference>
<feature type="compositionally biased region" description="Polar residues" evidence="2">
    <location>
        <begin position="1"/>
        <end position="11"/>
    </location>
</feature>
<feature type="region of interest" description="Disordered" evidence="2">
    <location>
        <begin position="1"/>
        <end position="23"/>
    </location>
</feature>
<dbReference type="SUPFAM" id="SSF57701">
    <property type="entry name" value="Zn2/Cys6 DNA-binding domain"/>
    <property type="match status" value="1"/>
</dbReference>
<sequence>MKRSFIGSSDGTLAAGQAKRTKSSQACASCRRHKTRCELLGDISPQAHIKCHRCQVLGIECSFETSDSIHIIPQTPQASSTTLSSEDGFQLLRREKLLHTGQE</sequence>
<dbReference type="CDD" id="cd00067">
    <property type="entry name" value="GAL4"/>
    <property type="match status" value="1"/>
</dbReference>
<proteinExistence type="predicted"/>
<reference evidence="4 5" key="1">
    <citation type="submission" date="2014-04" db="EMBL/GenBank/DDBJ databases">
        <authorList>
            <consortium name="DOE Joint Genome Institute"/>
            <person name="Kuo A."/>
            <person name="Kohler A."/>
            <person name="Nagy L.G."/>
            <person name="Floudas D."/>
            <person name="Copeland A."/>
            <person name="Barry K.W."/>
            <person name="Cichocki N."/>
            <person name="Veneault-Fourrey C."/>
            <person name="LaButti K."/>
            <person name="Lindquist E.A."/>
            <person name="Lipzen A."/>
            <person name="Lundell T."/>
            <person name="Morin E."/>
            <person name="Murat C."/>
            <person name="Sun H."/>
            <person name="Tunlid A."/>
            <person name="Henrissat B."/>
            <person name="Grigoriev I.V."/>
            <person name="Hibbett D.S."/>
            <person name="Martin F."/>
            <person name="Nordberg H.P."/>
            <person name="Cantor M.N."/>
            <person name="Hua S.X."/>
        </authorList>
    </citation>
    <scope>NUCLEOTIDE SEQUENCE [LARGE SCALE GENOMIC DNA]</scope>
    <source>
        <strain evidence="4 5">LaAM-08-1</strain>
    </source>
</reference>
<evidence type="ECO:0000256" key="2">
    <source>
        <dbReference type="SAM" id="MobiDB-lite"/>
    </source>
</evidence>
<dbReference type="Proteomes" id="UP000054477">
    <property type="component" value="Unassembled WGS sequence"/>
</dbReference>
<dbReference type="STRING" id="1095629.A0A0C9Y9M6"/>
<dbReference type="InterPro" id="IPR050797">
    <property type="entry name" value="Carb_Metab_Trans_Reg"/>
</dbReference>